<feature type="chain" id="PRO_5044629364" description="Sushi domain-containing protein" evidence="1">
    <location>
        <begin position="22"/>
        <end position="319"/>
    </location>
</feature>
<reference evidence="4" key="3">
    <citation type="submission" date="2025-04" db="UniProtKB">
        <authorList>
            <consortium name="RefSeq"/>
        </authorList>
    </citation>
    <scope>IDENTIFICATION</scope>
    <source>
        <strain evidence="4">CBS 304.34</strain>
    </source>
</reference>
<gene>
    <name evidence="2 4" type="ORF">BDZ99DRAFT_265425</name>
</gene>
<evidence type="ECO:0000313" key="3">
    <source>
        <dbReference type="Proteomes" id="UP000504636"/>
    </source>
</evidence>
<keyword evidence="1" id="KW-0732">Signal</keyword>
<sequence length="319" mass="35725">MRFYSSFHSILILSRFNFAISTVPKVYLNNTVEHGVNTECKTCPYVLCPNKLYYDSDVNVTLTCFTTGTEISGDSIWLGTSDGCYVTQYDLVLYNGSYSTTLAPCSPSPIKENITTQSATIKYDTECNITPSTSVDTVHYLKPNTDITVTCWTNDSTSTVINDPMWLKTTQNCYVAQIGLAHPANTSALDFCGPIPFLELINAANRSGSDSPDSPTDPEDTDKPAEIPHLLIRSANYLINVTVCEDYAYCRSCPHLNCTVERAYEFGTQIWLQCLVASTAPNETFWSETTDWCFVRSEDLWESPEGDYYKFPLCSDFEK</sequence>
<organism evidence="2">
    <name type="scientific">Mytilinidion resinicola</name>
    <dbReference type="NCBI Taxonomy" id="574789"/>
    <lineage>
        <taxon>Eukaryota</taxon>
        <taxon>Fungi</taxon>
        <taxon>Dikarya</taxon>
        <taxon>Ascomycota</taxon>
        <taxon>Pezizomycotina</taxon>
        <taxon>Dothideomycetes</taxon>
        <taxon>Pleosporomycetidae</taxon>
        <taxon>Mytilinidiales</taxon>
        <taxon>Mytilinidiaceae</taxon>
        <taxon>Mytilinidion</taxon>
    </lineage>
</organism>
<dbReference type="GeneID" id="54454731"/>
<evidence type="ECO:0008006" key="5">
    <source>
        <dbReference type="Google" id="ProtNLM"/>
    </source>
</evidence>
<dbReference type="OrthoDB" id="5358886at2759"/>
<dbReference type="Proteomes" id="UP000504636">
    <property type="component" value="Unplaced"/>
</dbReference>
<feature type="signal peptide" evidence="1">
    <location>
        <begin position="1"/>
        <end position="21"/>
    </location>
</feature>
<evidence type="ECO:0000256" key="1">
    <source>
        <dbReference type="SAM" id="SignalP"/>
    </source>
</evidence>
<keyword evidence="3" id="KW-1185">Reference proteome</keyword>
<evidence type="ECO:0000313" key="2">
    <source>
        <dbReference type="EMBL" id="KAF2812368.1"/>
    </source>
</evidence>
<proteinExistence type="predicted"/>
<dbReference type="RefSeq" id="XP_033579332.1">
    <property type="nucleotide sequence ID" value="XM_033713838.1"/>
</dbReference>
<dbReference type="AlphaFoldDB" id="A0A6A6YUZ3"/>
<reference evidence="4" key="2">
    <citation type="submission" date="2020-04" db="EMBL/GenBank/DDBJ databases">
        <authorList>
            <consortium name="NCBI Genome Project"/>
        </authorList>
    </citation>
    <scope>NUCLEOTIDE SEQUENCE</scope>
    <source>
        <strain evidence="4">CBS 304.34</strain>
    </source>
</reference>
<accession>A0A6A6YUZ3</accession>
<protein>
    <recommendedName>
        <fullName evidence="5">Sushi domain-containing protein</fullName>
    </recommendedName>
</protein>
<evidence type="ECO:0000313" key="4">
    <source>
        <dbReference type="RefSeq" id="XP_033579332.1"/>
    </source>
</evidence>
<reference evidence="2 4" key="1">
    <citation type="journal article" date="2020" name="Stud. Mycol.">
        <title>101 Dothideomycetes genomes: a test case for predicting lifestyles and emergence of pathogens.</title>
        <authorList>
            <person name="Haridas S."/>
            <person name="Albert R."/>
            <person name="Binder M."/>
            <person name="Bloem J."/>
            <person name="Labutti K."/>
            <person name="Salamov A."/>
            <person name="Andreopoulos B."/>
            <person name="Baker S."/>
            <person name="Barry K."/>
            <person name="Bills G."/>
            <person name="Bluhm B."/>
            <person name="Cannon C."/>
            <person name="Castanera R."/>
            <person name="Culley D."/>
            <person name="Daum C."/>
            <person name="Ezra D."/>
            <person name="Gonzalez J."/>
            <person name="Henrissat B."/>
            <person name="Kuo A."/>
            <person name="Liang C."/>
            <person name="Lipzen A."/>
            <person name="Lutzoni F."/>
            <person name="Magnuson J."/>
            <person name="Mondo S."/>
            <person name="Nolan M."/>
            <person name="Ohm R."/>
            <person name="Pangilinan J."/>
            <person name="Park H.-J."/>
            <person name="Ramirez L."/>
            <person name="Alfaro M."/>
            <person name="Sun H."/>
            <person name="Tritt A."/>
            <person name="Yoshinaga Y."/>
            <person name="Zwiers L.-H."/>
            <person name="Turgeon B."/>
            <person name="Goodwin S."/>
            <person name="Spatafora J."/>
            <person name="Crous P."/>
            <person name="Grigoriev I."/>
        </authorList>
    </citation>
    <scope>NUCLEOTIDE SEQUENCE</scope>
    <source>
        <strain evidence="2 4">CBS 304.34</strain>
    </source>
</reference>
<name>A0A6A6YUZ3_9PEZI</name>
<dbReference type="EMBL" id="MU003697">
    <property type="protein sequence ID" value="KAF2812368.1"/>
    <property type="molecule type" value="Genomic_DNA"/>
</dbReference>